<dbReference type="EMBL" id="CP076128">
    <property type="protein sequence ID" value="QWG07075.1"/>
    <property type="molecule type" value="Genomic_DNA"/>
</dbReference>
<feature type="chain" id="PRO_5046563144" description="DUF5020 family protein" evidence="1">
    <location>
        <begin position="24"/>
        <end position="281"/>
    </location>
</feature>
<reference evidence="2 3" key="1">
    <citation type="submission" date="2021-05" db="EMBL/GenBank/DDBJ databases">
        <title>Comparative genomic studies on the polysaccharide-degrading batcterial strains of the Flammeovirga genus.</title>
        <authorList>
            <person name="Zewei F."/>
            <person name="Zheng Z."/>
            <person name="Yu L."/>
            <person name="Ruyue G."/>
            <person name="Yanhong M."/>
            <person name="Yuanyuan C."/>
            <person name="Jingyan G."/>
            <person name="Wenjun H."/>
        </authorList>
    </citation>
    <scope>NUCLEOTIDE SEQUENCE [LARGE SCALE GENOMIC DNA]</scope>
    <source>
        <strain evidence="2 3">YS10</strain>
    </source>
</reference>
<keyword evidence="1" id="KW-0732">Signal</keyword>
<feature type="signal peptide" evidence="1">
    <location>
        <begin position="1"/>
        <end position="23"/>
    </location>
</feature>
<keyword evidence="3" id="KW-1185">Reference proteome</keyword>
<proteinExistence type="predicted"/>
<dbReference type="RefSeq" id="WP_144074476.1">
    <property type="nucleotide sequence ID" value="NZ_CP076128.1"/>
</dbReference>
<dbReference type="InterPro" id="IPR036777">
    <property type="entry name" value="Channel_Tsx-like_sf"/>
</dbReference>
<protein>
    <recommendedName>
        <fullName evidence="4">DUF5020 family protein</fullName>
    </recommendedName>
</protein>
<dbReference type="SUPFAM" id="SSF111364">
    <property type="entry name" value="Tsx-like channel"/>
    <property type="match status" value="1"/>
</dbReference>
<evidence type="ECO:0000313" key="2">
    <source>
        <dbReference type="EMBL" id="QWG07075.1"/>
    </source>
</evidence>
<sequence length="281" mass="31643">MKNLSLLTLFVSVLFLTTTKSVAQNYNSTFGQIAYGSGNKDFQFGNNTDNGNMWLLTLDHVSEWSYGGNYAFINFMAADNMIPDLQFDQNGVPIFDPTTGAPVEGTEGPIRLYTEWSPWLSLNKITGKDCGFWIFKDFSAEGQLNVSYSGYYALLGGLGVTFKTANYDTFLKLMVYYKSAIFAGQQSNLAQITGVYDIPLSRKLGIRLQGFFDFIPNGVDTENNNYMWGTDFLAQPRILYNLGQYFMPDEFTKLEVGLDLYMHYNSELSVTAPQAAVRLTW</sequence>
<dbReference type="Gene3D" id="2.40.230.20">
    <property type="entry name" value="Nucleoside-specific channel-forming protein, Tsx-like"/>
    <property type="match status" value="1"/>
</dbReference>
<name>A0ABX8GTZ7_9BACT</name>
<evidence type="ECO:0000256" key="1">
    <source>
        <dbReference type="SAM" id="SignalP"/>
    </source>
</evidence>
<gene>
    <name evidence="2" type="ORF">KM029_17500</name>
</gene>
<evidence type="ECO:0008006" key="4">
    <source>
        <dbReference type="Google" id="ProtNLM"/>
    </source>
</evidence>
<dbReference type="Proteomes" id="UP000682802">
    <property type="component" value="Chromosome 1"/>
</dbReference>
<organism evidence="2 3">
    <name type="scientific">Flammeovirga kamogawensis</name>
    <dbReference type="NCBI Taxonomy" id="373891"/>
    <lineage>
        <taxon>Bacteria</taxon>
        <taxon>Pseudomonadati</taxon>
        <taxon>Bacteroidota</taxon>
        <taxon>Cytophagia</taxon>
        <taxon>Cytophagales</taxon>
        <taxon>Flammeovirgaceae</taxon>
        <taxon>Flammeovirga</taxon>
    </lineage>
</organism>
<accession>A0ABX8GTZ7</accession>
<evidence type="ECO:0000313" key="3">
    <source>
        <dbReference type="Proteomes" id="UP000682802"/>
    </source>
</evidence>